<dbReference type="Pfam" id="PF20938">
    <property type="entry name" value="DUF2264_C"/>
    <property type="match status" value="1"/>
</dbReference>
<proteinExistence type="predicted"/>
<keyword evidence="3" id="KW-1185">Reference proteome</keyword>
<evidence type="ECO:0000259" key="1">
    <source>
        <dbReference type="Pfam" id="PF20938"/>
    </source>
</evidence>
<name>A0ABD5YUU8_9EURY</name>
<dbReference type="Proteomes" id="UP001596417">
    <property type="component" value="Unassembled WGS sequence"/>
</dbReference>
<comment type="caution">
    <text evidence="2">The sequence shown here is derived from an EMBL/GenBank/DDBJ whole genome shotgun (WGS) entry which is preliminary data.</text>
</comment>
<organism evidence="2 3">
    <name type="scientific">Halocatena marina</name>
    <dbReference type="NCBI Taxonomy" id="2934937"/>
    <lineage>
        <taxon>Archaea</taxon>
        <taxon>Methanobacteriati</taxon>
        <taxon>Methanobacteriota</taxon>
        <taxon>Stenosarchaea group</taxon>
        <taxon>Halobacteria</taxon>
        <taxon>Halobacteriales</taxon>
        <taxon>Natronomonadaceae</taxon>
        <taxon>Halocatena</taxon>
    </lineage>
</organism>
<sequence length="79" mass="8317">MDECVLSLGGDVFALAGGQNTRFEHKNSKFACSNAFGFGVSSDVRGLASAGPDNMLALSGGNEYIRSRENVVESSVENQ</sequence>
<dbReference type="InterPro" id="IPR049237">
    <property type="entry name" value="DUF2264_C"/>
</dbReference>
<dbReference type="GeneID" id="91976077"/>
<feature type="domain" description="DUF2264" evidence="1">
    <location>
        <begin position="5"/>
        <end position="77"/>
    </location>
</feature>
<reference evidence="2 3" key="1">
    <citation type="journal article" date="2019" name="Int. J. Syst. Evol. Microbiol.">
        <title>The Global Catalogue of Microorganisms (GCM) 10K type strain sequencing project: providing services to taxonomists for standard genome sequencing and annotation.</title>
        <authorList>
            <consortium name="The Broad Institute Genomics Platform"/>
            <consortium name="The Broad Institute Genome Sequencing Center for Infectious Disease"/>
            <person name="Wu L."/>
            <person name="Ma J."/>
        </authorList>
    </citation>
    <scope>NUCLEOTIDE SEQUENCE [LARGE SCALE GENOMIC DNA]</scope>
    <source>
        <strain evidence="2 3">RDMS1</strain>
    </source>
</reference>
<protein>
    <recommendedName>
        <fullName evidence="1">DUF2264 domain-containing protein</fullName>
    </recommendedName>
</protein>
<dbReference type="EMBL" id="JBHTAX010000006">
    <property type="protein sequence ID" value="MFC7193008.1"/>
    <property type="molecule type" value="Genomic_DNA"/>
</dbReference>
<dbReference type="RefSeq" id="WP_368411609.1">
    <property type="nucleotide sequence ID" value="NZ_CP109982.1"/>
</dbReference>
<evidence type="ECO:0000313" key="3">
    <source>
        <dbReference type="Proteomes" id="UP001596417"/>
    </source>
</evidence>
<dbReference type="AlphaFoldDB" id="A0ABD5YUU8"/>
<evidence type="ECO:0000313" key="2">
    <source>
        <dbReference type="EMBL" id="MFC7193008.1"/>
    </source>
</evidence>
<accession>A0ABD5YUU8</accession>
<gene>
    <name evidence="2" type="ORF">ACFQL7_26665</name>
</gene>